<feature type="region of interest" description="Disordered" evidence="1">
    <location>
        <begin position="1"/>
        <end position="24"/>
    </location>
</feature>
<keyword evidence="3" id="KW-1185">Reference proteome</keyword>
<dbReference type="AlphaFoldDB" id="A0A7K8KCD5"/>
<evidence type="ECO:0000313" key="3">
    <source>
        <dbReference type="Proteomes" id="UP000533896"/>
    </source>
</evidence>
<feature type="compositionally biased region" description="Acidic residues" evidence="1">
    <location>
        <begin position="155"/>
        <end position="170"/>
    </location>
</feature>
<name>A0A7K8KCD5_9AVES</name>
<comment type="caution">
    <text evidence="2">The sequence shown here is derived from an EMBL/GenBank/DDBJ whole genome shotgun (WGS) entry which is preliminary data.</text>
</comment>
<feature type="compositionally biased region" description="Acidic residues" evidence="1">
    <location>
        <begin position="134"/>
        <end position="145"/>
    </location>
</feature>
<feature type="region of interest" description="Disordered" evidence="1">
    <location>
        <begin position="70"/>
        <end position="185"/>
    </location>
</feature>
<accession>A0A7K8KCD5</accession>
<organism evidence="2 3">
    <name type="scientific">Lophotis ruficrista</name>
    <dbReference type="NCBI Taxonomy" id="172689"/>
    <lineage>
        <taxon>Eukaryota</taxon>
        <taxon>Metazoa</taxon>
        <taxon>Chordata</taxon>
        <taxon>Craniata</taxon>
        <taxon>Vertebrata</taxon>
        <taxon>Euteleostomi</taxon>
        <taxon>Archelosauria</taxon>
        <taxon>Archosauria</taxon>
        <taxon>Dinosauria</taxon>
        <taxon>Saurischia</taxon>
        <taxon>Theropoda</taxon>
        <taxon>Coelurosauria</taxon>
        <taxon>Aves</taxon>
        <taxon>Neognathae</taxon>
        <taxon>Neoaves</taxon>
        <taxon>Otidimorphae</taxon>
        <taxon>Otidiformes</taxon>
        <taxon>Otididae</taxon>
        <taxon>Lophotis</taxon>
    </lineage>
</organism>
<dbReference type="Proteomes" id="UP000533896">
    <property type="component" value="Unassembled WGS sequence"/>
</dbReference>
<sequence length="185" mass="21384">RAPSPRRGGGEGRGARSSRRWGRCVPSVSRRLTDEELMRACGGRTAHKGARHGMTMSAKLARLEEQERAFLATYRHKESSPPAERREKRKKKKRKRSGDGADPEVPQGREPSGEGEVVGEQGKVVKRKKKQQQQEEEDDEEEPAEKEEKRKKEEQEEEEEEKVEPAETEEEEKRKKKKKKKKKEE</sequence>
<dbReference type="EMBL" id="VWYV01001426">
    <property type="protein sequence ID" value="NXE14717.1"/>
    <property type="molecule type" value="Genomic_DNA"/>
</dbReference>
<proteinExistence type="predicted"/>
<evidence type="ECO:0000256" key="1">
    <source>
        <dbReference type="SAM" id="MobiDB-lite"/>
    </source>
</evidence>
<gene>
    <name evidence="2" type="primary">Gpatch4</name>
    <name evidence="2" type="ORF">LOPRUF_R12398</name>
</gene>
<dbReference type="PANTHER" id="PTHR23149:SF9">
    <property type="entry name" value="G PATCH DOMAIN-CONTAINING PROTEIN 4"/>
    <property type="match status" value="1"/>
</dbReference>
<feature type="compositionally biased region" description="Basic residues" evidence="1">
    <location>
        <begin position="87"/>
        <end position="96"/>
    </location>
</feature>
<feature type="compositionally biased region" description="Basic residues" evidence="1">
    <location>
        <begin position="174"/>
        <end position="185"/>
    </location>
</feature>
<reference evidence="2 3" key="1">
    <citation type="submission" date="2019-09" db="EMBL/GenBank/DDBJ databases">
        <title>Bird 10,000 Genomes (B10K) Project - Family phase.</title>
        <authorList>
            <person name="Zhang G."/>
        </authorList>
    </citation>
    <scope>NUCLEOTIDE SEQUENCE [LARGE SCALE GENOMIC DNA]</scope>
    <source>
        <strain evidence="2">B10K-CU-031-23</strain>
    </source>
</reference>
<feature type="compositionally biased region" description="Basic and acidic residues" evidence="1">
    <location>
        <begin position="75"/>
        <end position="86"/>
    </location>
</feature>
<dbReference type="InterPro" id="IPR050656">
    <property type="entry name" value="PINX1"/>
</dbReference>
<evidence type="ECO:0000313" key="2">
    <source>
        <dbReference type="EMBL" id="NXE14717.1"/>
    </source>
</evidence>
<dbReference type="PANTHER" id="PTHR23149">
    <property type="entry name" value="G PATCH DOMAIN CONTAINING PROTEIN"/>
    <property type="match status" value="1"/>
</dbReference>
<dbReference type="GO" id="GO:0005730">
    <property type="term" value="C:nucleolus"/>
    <property type="evidence" value="ECO:0007669"/>
    <property type="project" value="TreeGrafter"/>
</dbReference>
<protein>
    <submittedName>
        <fullName evidence="2">GPTC4 protein</fullName>
    </submittedName>
</protein>
<dbReference type="OrthoDB" id="9069227at2759"/>
<feature type="non-terminal residue" evidence="2">
    <location>
        <position position="185"/>
    </location>
</feature>
<feature type="non-terminal residue" evidence="2">
    <location>
        <position position="1"/>
    </location>
</feature>